<dbReference type="GO" id="GO:0009982">
    <property type="term" value="F:pseudouridine synthase activity"/>
    <property type="evidence" value="ECO:0007669"/>
    <property type="project" value="InterPro"/>
</dbReference>
<evidence type="ECO:0000313" key="3">
    <source>
        <dbReference type="Proteomes" id="UP000093391"/>
    </source>
</evidence>
<dbReference type="PANTHER" id="PTHR21600:SF84">
    <property type="entry name" value="PSEUDOURIDINE SYNTHASE RSUA_RLUA-LIKE DOMAIN-CONTAINING PROTEIN"/>
    <property type="match status" value="1"/>
</dbReference>
<evidence type="ECO:0000313" key="2">
    <source>
        <dbReference type="EMBL" id="AOA58500.1"/>
    </source>
</evidence>
<gene>
    <name evidence="2" type="ORF">BFG52_09160</name>
</gene>
<dbReference type="AlphaFoldDB" id="A0A1B2LZY5"/>
<keyword evidence="3" id="KW-1185">Reference proteome</keyword>
<dbReference type="SUPFAM" id="SSF55120">
    <property type="entry name" value="Pseudouridine synthase"/>
    <property type="match status" value="1"/>
</dbReference>
<dbReference type="InterPro" id="IPR006224">
    <property type="entry name" value="PsdUridine_synth_RluA-like_CS"/>
</dbReference>
<dbReference type="InterPro" id="IPR006145">
    <property type="entry name" value="PsdUridine_synth_RsuA/RluA"/>
</dbReference>
<dbReference type="GO" id="GO:0003723">
    <property type="term" value="F:RNA binding"/>
    <property type="evidence" value="ECO:0007669"/>
    <property type="project" value="InterPro"/>
</dbReference>
<dbReference type="PANTHER" id="PTHR21600">
    <property type="entry name" value="MITOCHONDRIAL RNA PSEUDOURIDINE SYNTHASE"/>
    <property type="match status" value="1"/>
</dbReference>
<dbReference type="Proteomes" id="UP000093391">
    <property type="component" value="Chromosome"/>
</dbReference>
<dbReference type="PROSITE" id="PS01129">
    <property type="entry name" value="PSI_RLU"/>
    <property type="match status" value="1"/>
</dbReference>
<feature type="domain" description="Pseudouridine synthase RsuA/RluA-like" evidence="1">
    <location>
        <begin position="102"/>
        <end position="249"/>
    </location>
</feature>
<dbReference type="STRING" id="1789224.BFG52_09160"/>
<sequence>MYSSTSNSLWQPPMRDGVSASQVYLPNSDATTVFEYLCQEFSHIAASEWQRRFEQQLIFDQSGRVLTQHSAYLAHTHIFYYRFLAHEAVVPFQEKILFENEHLLVVDKPHFLTVSPTGQYVQQSLLVRLKKATQNPELSPIHRLDRETAGVILFAKQARSRAAYQQLFAEALVEKQYHAIAPYRADLAFPLQLNLRMVKSEPFYTMRMVDGPQNSRTRINLIERQQDWAKYLLCPETGKQHQLRVHLNHLGIPIRNDRLYPHISHKAADDFSHPLQLLAKQIRFQDPFSGTVQQYNSHFNLSL</sequence>
<name>A0A1B2LZY5_9GAMM</name>
<reference evidence="2 3" key="1">
    <citation type="submission" date="2016-08" db="EMBL/GenBank/DDBJ databases">
        <authorList>
            <person name="Seilhamer J.J."/>
        </authorList>
    </citation>
    <scope>NUCLEOTIDE SEQUENCE [LARGE SCALE GENOMIC DNA]</scope>
    <source>
        <strain evidence="2 3">BRTC-1</strain>
    </source>
</reference>
<organism evidence="2 3">
    <name type="scientific">Acinetobacter larvae</name>
    <dbReference type="NCBI Taxonomy" id="1789224"/>
    <lineage>
        <taxon>Bacteria</taxon>
        <taxon>Pseudomonadati</taxon>
        <taxon>Pseudomonadota</taxon>
        <taxon>Gammaproteobacteria</taxon>
        <taxon>Moraxellales</taxon>
        <taxon>Moraxellaceae</taxon>
        <taxon>Acinetobacter</taxon>
    </lineage>
</organism>
<dbReference type="GO" id="GO:0140098">
    <property type="term" value="F:catalytic activity, acting on RNA"/>
    <property type="evidence" value="ECO:0007669"/>
    <property type="project" value="UniProtKB-ARBA"/>
</dbReference>
<protein>
    <submittedName>
        <fullName evidence="2">Pseudouridylate synthase</fullName>
    </submittedName>
</protein>
<accession>A0A1B2LZY5</accession>
<dbReference type="InterPro" id="IPR020103">
    <property type="entry name" value="PsdUridine_synth_cat_dom_sf"/>
</dbReference>
<dbReference type="RefSeq" id="WP_067555042.1">
    <property type="nucleotide sequence ID" value="NZ_CP016895.1"/>
</dbReference>
<dbReference type="InterPro" id="IPR050188">
    <property type="entry name" value="RluA_PseudoU_synthase"/>
</dbReference>
<dbReference type="Pfam" id="PF00849">
    <property type="entry name" value="PseudoU_synth_2"/>
    <property type="match status" value="1"/>
</dbReference>
<proteinExistence type="predicted"/>
<dbReference type="GO" id="GO:0000455">
    <property type="term" value="P:enzyme-directed rRNA pseudouridine synthesis"/>
    <property type="evidence" value="ECO:0007669"/>
    <property type="project" value="TreeGrafter"/>
</dbReference>
<dbReference type="EMBL" id="CP016895">
    <property type="protein sequence ID" value="AOA58500.1"/>
    <property type="molecule type" value="Genomic_DNA"/>
</dbReference>
<dbReference type="KEGG" id="ala:BFG52_09160"/>
<dbReference type="OrthoDB" id="9807829at2"/>
<dbReference type="Gene3D" id="3.30.2350.10">
    <property type="entry name" value="Pseudouridine synthase"/>
    <property type="match status" value="1"/>
</dbReference>
<evidence type="ECO:0000259" key="1">
    <source>
        <dbReference type="Pfam" id="PF00849"/>
    </source>
</evidence>